<proteinExistence type="inferred from homology"/>
<evidence type="ECO:0000256" key="3">
    <source>
        <dbReference type="ARBA" id="ARBA00010261"/>
    </source>
</evidence>
<evidence type="ECO:0000256" key="4">
    <source>
        <dbReference type="ARBA" id="ARBA00011533"/>
    </source>
</evidence>
<evidence type="ECO:0000256" key="5">
    <source>
        <dbReference type="ARBA" id="ARBA00022448"/>
    </source>
</evidence>
<comment type="subcellular location">
    <subcellularLocation>
        <location evidence="2">Mitochondrion inner membrane</location>
        <topology evidence="2">Peripheral membrane protein</topology>
        <orientation evidence="2">Matrix side</orientation>
    </subcellularLocation>
</comment>
<comment type="function">
    <text evidence="1">Accessory subunit of the mitochondrial membrane respiratory chain NADH dehydrogenase (Complex I), that is believed not to be involved in catalysis. Complex I functions in the transfer of electrons from NADH to the respiratory chain. The immediate electron acceptor for the enzyme is believed to be ubiquinone.</text>
</comment>
<evidence type="ECO:0000256" key="10">
    <source>
        <dbReference type="ARBA" id="ARBA00023136"/>
    </source>
</evidence>
<dbReference type="AlphaFoldDB" id="A0A9N9WKA2"/>
<dbReference type="GO" id="GO:0005743">
    <property type="term" value="C:mitochondrial inner membrane"/>
    <property type="evidence" value="ECO:0007669"/>
    <property type="project" value="UniProtKB-SubCell"/>
</dbReference>
<comment type="similarity">
    <text evidence="3">Belongs to the complex I NDUFA5 subunit family.</text>
</comment>
<dbReference type="PANTHER" id="PTHR12653">
    <property type="entry name" value="NADH-UBIQUINONE OXIDOREDUCTASE 13 KD-B SUBUNIT"/>
    <property type="match status" value="1"/>
</dbReference>
<evidence type="ECO:0000256" key="2">
    <source>
        <dbReference type="ARBA" id="ARBA00004443"/>
    </source>
</evidence>
<reference evidence="11" key="1">
    <citation type="submission" date="2022-01" db="EMBL/GenBank/DDBJ databases">
        <authorList>
            <person name="King R."/>
        </authorList>
    </citation>
    <scope>NUCLEOTIDE SEQUENCE</scope>
</reference>
<dbReference type="Pfam" id="PF04716">
    <property type="entry name" value="ETC_C1_NDUFA5"/>
    <property type="match status" value="1"/>
</dbReference>
<evidence type="ECO:0000313" key="11">
    <source>
        <dbReference type="EMBL" id="CAG9798747.1"/>
    </source>
</evidence>
<sequence>MRIMAGLLKQATGLTGLAVSPNPHYTLTALYGKILRALAKMPQDAAYRKYTEQIVNDRLKAVQTYKNVEALENAVGCGQAEEMILQAEKELVLARKMLGWKPWEPLIREPSATQWQWPPAERK</sequence>
<dbReference type="PANTHER" id="PTHR12653:SF0">
    <property type="entry name" value="NADH DEHYDROGENASE [UBIQUINONE] 1 ALPHA SUBCOMPLEX SUBUNIT 5"/>
    <property type="match status" value="1"/>
</dbReference>
<organism evidence="11 12">
    <name type="scientific">Chironomus riparius</name>
    <dbReference type="NCBI Taxonomy" id="315576"/>
    <lineage>
        <taxon>Eukaryota</taxon>
        <taxon>Metazoa</taxon>
        <taxon>Ecdysozoa</taxon>
        <taxon>Arthropoda</taxon>
        <taxon>Hexapoda</taxon>
        <taxon>Insecta</taxon>
        <taxon>Pterygota</taxon>
        <taxon>Neoptera</taxon>
        <taxon>Endopterygota</taxon>
        <taxon>Diptera</taxon>
        <taxon>Nematocera</taxon>
        <taxon>Chironomoidea</taxon>
        <taxon>Chironomidae</taxon>
        <taxon>Chironominae</taxon>
        <taxon>Chironomus</taxon>
    </lineage>
</organism>
<comment type="subunit">
    <text evidence="4">Complex I is composed of 45 different subunits.</text>
</comment>
<dbReference type="InterPro" id="IPR006806">
    <property type="entry name" value="NDUFA5"/>
</dbReference>
<keyword evidence="10" id="KW-0472">Membrane</keyword>
<protein>
    <submittedName>
        <fullName evidence="11">Uncharacterized protein</fullName>
    </submittedName>
</protein>
<gene>
    <name evidence="11" type="ORF">CHIRRI_LOCUS1725</name>
</gene>
<dbReference type="OrthoDB" id="286811at2759"/>
<evidence type="ECO:0000256" key="7">
    <source>
        <dbReference type="ARBA" id="ARBA00022792"/>
    </source>
</evidence>
<evidence type="ECO:0000256" key="1">
    <source>
        <dbReference type="ARBA" id="ARBA00003195"/>
    </source>
</evidence>
<dbReference type="GO" id="GO:0022904">
    <property type="term" value="P:respiratory electron transport chain"/>
    <property type="evidence" value="ECO:0007669"/>
    <property type="project" value="InterPro"/>
</dbReference>
<name>A0A9N9WKA2_9DIPT</name>
<evidence type="ECO:0000313" key="12">
    <source>
        <dbReference type="Proteomes" id="UP001153620"/>
    </source>
</evidence>
<dbReference type="EMBL" id="OU895877">
    <property type="protein sequence ID" value="CAG9798747.1"/>
    <property type="molecule type" value="Genomic_DNA"/>
</dbReference>
<reference evidence="11" key="2">
    <citation type="submission" date="2022-10" db="EMBL/GenBank/DDBJ databases">
        <authorList>
            <consortium name="ENA_rothamsted_submissions"/>
            <consortium name="culmorum"/>
            <person name="King R."/>
        </authorList>
    </citation>
    <scope>NUCLEOTIDE SEQUENCE</scope>
</reference>
<evidence type="ECO:0000256" key="9">
    <source>
        <dbReference type="ARBA" id="ARBA00023128"/>
    </source>
</evidence>
<evidence type="ECO:0000256" key="8">
    <source>
        <dbReference type="ARBA" id="ARBA00022982"/>
    </source>
</evidence>
<keyword evidence="12" id="KW-1185">Reference proteome</keyword>
<keyword evidence="7" id="KW-0999">Mitochondrion inner membrane</keyword>
<evidence type="ECO:0000256" key="6">
    <source>
        <dbReference type="ARBA" id="ARBA00022660"/>
    </source>
</evidence>
<keyword evidence="5" id="KW-0813">Transport</keyword>
<keyword evidence="6" id="KW-0679">Respiratory chain</keyword>
<accession>A0A9N9WKA2</accession>
<keyword evidence="9" id="KW-0496">Mitochondrion</keyword>
<keyword evidence="8" id="KW-0249">Electron transport</keyword>
<dbReference type="Proteomes" id="UP001153620">
    <property type="component" value="Chromosome 1"/>
</dbReference>